<keyword evidence="2" id="KW-1185">Reference proteome</keyword>
<evidence type="ECO:0000313" key="2">
    <source>
        <dbReference type="Proteomes" id="UP000478052"/>
    </source>
</evidence>
<comment type="caution">
    <text evidence="1">The sequence shown here is derived from an EMBL/GenBank/DDBJ whole genome shotgun (WGS) entry which is preliminary data.</text>
</comment>
<dbReference type="Proteomes" id="UP000478052">
    <property type="component" value="Unassembled WGS sequence"/>
</dbReference>
<evidence type="ECO:0000313" key="1">
    <source>
        <dbReference type="EMBL" id="KAF0760331.1"/>
    </source>
</evidence>
<name>A0A6G0YRD5_APHCR</name>
<evidence type="ECO:0008006" key="3">
    <source>
        <dbReference type="Google" id="ProtNLM"/>
    </source>
</evidence>
<accession>A0A6G0YRD5</accession>
<organism evidence="1 2">
    <name type="scientific">Aphis craccivora</name>
    <name type="common">Cowpea aphid</name>
    <dbReference type="NCBI Taxonomy" id="307492"/>
    <lineage>
        <taxon>Eukaryota</taxon>
        <taxon>Metazoa</taxon>
        <taxon>Ecdysozoa</taxon>
        <taxon>Arthropoda</taxon>
        <taxon>Hexapoda</taxon>
        <taxon>Insecta</taxon>
        <taxon>Pterygota</taxon>
        <taxon>Neoptera</taxon>
        <taxon>Paraneoptera</taxon>
        <taxon>Hemiptera</taxon>
        <taxon>Sternorrhyncha</taxon>
        <taxon>Aphidomorpha</taxon>
        <taxon>Aphidoidea</taxon>
        <taxon>Aphididae</taxon>
        <taxon>Aphidini</taxon>
        <taxon>Aphis</taxon>
        <taxon>Aphis</taxon>
    </lineage>
</organism>
<protein>
    <recommendedName>
        <fullName evidence="3">Dimer Tnp hAT domain-containing protein</fullName>
    </recommendedName>
</protein>
<dbReference type="AlphaFoldDB" id="A0A6G0YRD5"/>
<dbReference type="EMBL" id="VUJU01002709">
    <property type="protein sequence ID" value="KAF0760331.1"/>
    <property type="molecule type" value="Genomic_DNA"/>
</dbReference>
<sequence length="211" mass="24430">MFLNYFEEPCQLISYCKIFILQYNTPTSSASVERLFSFAMMTSLPKSNRLSDDLFEYKVLFMLLFFIHHFDLFLSNFDALPPPCGLLKTEIMSGSLLYITSISIIDQYHREILKHNKWSDRKARISICFCILFAPSSEIQNHKLYKNENEAKKQSLVLSTSSTSTSIIDQILLLSTLQKKIIKNKNSFNALAICHLPQKQQFGIFNHSHIL</sequence>
<proteinExistence type="predicted"/>
<gene>
    <name evidence="1" type="ORF">FWK35_00019006</name>
</gene>
<reference evidence="1 2" key="1">
    <citation type="submission" date="2019-08" db="EMBL/GenBank/DDBJ databases">
        <title>Whole genome of Aphis craccivora.</title>
        <authorList>
            <person name="Voronova N.V."/>
            <person name="Shulinski R.S."/>
            <person name="Bandarenka Y.V."/>
            <person name="Zhorov D.G."/>
            <person name="Warner D."/>
        </authorList>
    </citation>
    <scope>NUCLEOTIDE SEQUENCE [LARGE SCALE GENOMIC DNA]</scope>
    <source>
        <strain evidence="1">180601</strain>
        <tissue evidence="1">Whole Body</tissue>
    </source>
</reference>